<dbReference type="PANTHER" id="PTHR30097:SF4">
    <property type="entry name" value="SLR6042 PROTEIN"/>
    <property type="match status" value="1"/>
</dbReference>
<evidence type="ECO:0000313" key="5">
    <source>
        <dbReference type="EMBL" id="MEN2786884.1"/>
    </source>
</evidence>
<dbReference type="RefSeq" id="WP_345864846.1">
    <property type="nucleotide sequence ID" value="NZ_JBDIMF010000004.1"/>
</dbReference>
<dbReference type="Gene3D" id="2.40.30.170">
    <property type="match status" value="1"/>
</dbReference>
<dbReference type="InterPro" id="IPR058647">
    <property type="entry name" value="BSH_CzcB-like"/>
</dbReference>
<dbReference type="SUPFAM" id="SSF111369">
    <property type="entry name" value="HlyD-like secretion proteins"/>
    <property type="match status" value="1"/>
</dbReference>
<dbReference type="InterPro" id="IPR051909">
    <property type="entry name" value="MFP_Cation_Efflux"/>
</dbReference>
<dbReference type="Pfam" id="PF25973">
    <property type="entry name" value="BSH_CzcB"/>
    <property type="match status" value="1"/>
</dbReference>
<sequence length="370" mass="37348">MKHQRLILGGGGAAVIAAAIWLVIPANPAKPPVAPAIQPARPAGMVPLTDAQVRSLGLQVATVDSAATIALATLPAQIMPPPNARVAVAAQLPGVITRIFVVNGQAVTKGQKLATIASRDVVSLRADLARARSRQAVASAQAGRLRQLSREGIIAPARSDEATALAAQSAIDVSEQNRLIALLGGGRSAGAGYTLTAPIAGRISSMWAETGKMVDPATAPFVIDGMGALQVIAQVPERLIGSVRPGMRVRVGADALGTVLAVGTTLDPLTRSATLTANVEPAPGISAGCATSVVIEAPAPAGAVHIPAAAVTEIDGRKVVFLVVRGGVSVRPVVIAEGTGDRVVVTRGLARGQRVVTSGISELKTLAGAN</sequence>
<feature type="domain" description="CzcB-like C-terminal circularly permuted SH3-like" evidence="4">
    <location>
        <begin position="304"/>
        <end position="359"/>
    </location>
</feature>
<comment type="similarity">
    <text evidence="1">Belongs to the membrane fusion protein (MFP) (TC 8.A.1) family.</text>
</comment>
<keyword evidence="6" id="KW-1185">Reference proteome</keyword>
<protein>
    <submittedName>
        <fullName evidence="5">Efflux RND transporter periplasmic adaptor subunit</fullName>
    </submittedName>
</protein>
<dbReference type="NCBIfam" id="TIGR01730">
    <property type="entry name" value="RND_mfp"/>
    <property type="match status" value="1"/>
</dbReference>
<organism evidence="5 6">
    <name type="scientific">Sphingomonas qilianensis</name>
    <dbReference type="NCBI Taxonomy" id="1736690"/>
    <lineage>
        <taxon>Bacteria</taxon>
        <taxon>Pseudomonadati</taxon>
        <taxon>Pseudomonadota</taxon>
        <taxon>Alphaproteobacteria</taxon>
        <taxon>Sphingomonadales</taxon>
        <taxon>Sphingomonadaceae</taxon>
        <taxon>Sphingomonas</taxon>
    </lineage>
</organism>
<dbReference type="EMBL" id="JBDIMF010000004">
    <property type="protein sequence ID" value="MEN2786884.1"/>
    <property type="molecule type" value="Genomic_DNA"/>
</dbReference>
<dbReference type="Proteomes" id="UP001404104">
    <property type="component" value="Unassembled WGS sequence"/>
</dbReference>
<dbReference type="Pfam" id="PF25975">
    <property type="entry name" value="CzcB_C"/>
    <property type="match status" value="1"/>
</dbReference>
<evidence type="ECO:0000256" key="1">
    <source>
        <dbReference type="ARBA" id="ARBA00009477"/>
    </source>
</evidence>
<keyword evidence="2" id="KW-0813">Transport</keyword>
<reference evidence="5 6" key="1">
    <citation type="submission" date="2024-05" db="EMBL/GenBank/DDBJ databases">
        <authorList>
            <person name="Liu Q."/>
            <person name="Xin Y.-H."/>
        </authorList>
    </citation>
    <scope>NUCLEOTIDE SEQUENCE [LARGE SCALE GENOMIC DNA]</scope>
    <source>
        <strain evidence="5 6">CGMCC 1.15349</strain>
    </source>
</reference>
<evidence type="ECO:0000259" key="3">
    <source>
        <dbReference type="Pfam" id="PF25973"/>
    </source>
</evidence>
<gene>
    <name evidence="5" type="ORF">ABC969_10680</name>
</gene>
<comment type="caution">
    <text evidence="5">The sequence shown here is derived from an EMBL/GenBank/DDBJ whole genome shotgun (WGS) entry which is preliminary data.</text>
</comment>
<dbReference type="Gene3D" id="1.10.287.470">
    <property type="entry name" value="Helix hairpin bin"/>
    <property type="match status" value="1"/>
</dbReference>
<evidence type="ECO:0000256" key="2">
    <source>
        <dbReference type="ARBA" id="ARBA00022448"/>
    </source>
</evidence>
<accession>A0ABU9XSR4</accession>
<dbReference type="Gene3D" id="2.40.50.100">
    <property type="match status" value="1"/>
</dbReference>
<dbReference type="InterPro" id="IPR058649">
    <property type="entry name" value="CzcB_C"/>
</dbReference>
<name>A0ABU9XSR4_9SPHN</name>
<proteinExistence type="inferred from homology"/>
<dbReference type="Gene3D" id="2.40.420.20">
    <property type="match status" value="1"/>
</dbReference>
<feature type="domain" description="CzcB-like barrel-sandwich hybrid" evidence="3">
    <location>
        <begin position="86"/>
        <end position="223"/>
    </location>
</feature>
<dbReference type="InterPro" id="IPR006143">
    <property type="entry name" value="RND_pump_MFP"/>
</dbReference>
<evidence type="ECO:0000259" key="4">
    <source>
        <dbReference type="Pfam" id="PF25975"/>
    </source>
</evidence>
<dbReference type="PANTHER" id="PTHR30097">
    <property type="entry name" value="CATION EFFLUX SYSTEM PROTEIN CUSB"/>
    <property type="match status" value="1"/>
</dbReference>
<evidence type="ECO:0000313" key="6">
    <source>
        <dbReference type="Proteomes" id="UP001404104"/>
    </source>
</evidence>